<keyword evidence="1" id="KW-1133">Transmembrane helix</keyword>
<evidence type="ECO:0000256" key="1">
    <source>
        <dbReference type="SAM" id="Phobius"/>
    </source>
</evidence>
<feature type="transmembrane region" description="Helical" evidence="1">
    <location>
        <begin position="20"/>
        <end position="41"/>
    </location>
</feature>
<evidence type="ECO:0000313" key="2">
    <source>
        <dbReference type="EMBL" id="QDT94751.1"/>
    </source>
</evidence>
<keyword evidence="1" id="KW-0812">Transmembrane</keyword>
<sequence length="42" mass="4672">MIKQKIKLAKYVTLTDNIALLLVILLITTEYILTGLLIGSIL</sequence>
<keyword evidence="1" id="KW-0472">Membrane</keyword>
<protein>
    <submittedName>
        <fullName evidence="2">Uncharacterized protein</fullName>
    </submittedName>
</protein>
<reference evidence="2 3" key="1">
    <citation type="submission" date="2019-03" db="EMBL/GenBank/DDBJ databases">
        <title>Deep-cultivation of Planctomycetes and their phenomic and genomic characterization uncovers novel biology.</title>
        <authorList>
            <person name="Wiegand S."/>
            <person name="Jogler M."/>
            <person name="Boedeker C."/>
            <person name="Pinto D."/>
            <person name="Vollmers J."/>
            <person name="Rivas-Marin E."/>
            <person name="Kohn T."/>
            <person name="Peeters S.H."/>
            <person name="Heuer A."/>
            <person name="Rast P."/>
            <person name="Oberbeckmann S."/>
            <person name="Bunk B."/>
            <person name="Jeske O."/>
            <person name="Meyerdierks A."/>
            <person name="Storesund J.E."/>
            <person name="Kallscheuer N."/>
            <person name="Luecker S."/>
            <person name="Lage O.M."/>
            <person name="Pohl T."/>
            <person name="Merkel B.J."/>
            <person name="Hornburger P."/>
            <person name="Mueller R.-W."/>
            <person name="Bruemmer F."/>
            <person name="Labrenz M."/>
            <person name="Spormann A.M."/>
            <person name="Op den Camp H."/>
            <person name="Overmann J."/>
            <person name="Amann R."/>
            <person name="Jetten M.S.M."/>
            <person name="Mascher T."/>
            <person name="Medema M.H."/>
            <person name="Devos D.P."/>
            <person name="Kaster A.-K."/>
            <person name="Ovreas L."/>
            <person name="Rohde M."/>
            <person name="Galperin M.Y."/>
            <person name="Jogler C."/>
        </authorList>
    </citation>
    <scope>NUCLEOTIDE SEQUENCE [LARGE SCALE GENOMIC DNA]</scope>
    <source>
        <strain evidence="2 3">V144</strain>
    </source>
</reference>
<accession>A0A517VP02</accession>
<name>A0A517VP02_9PLAN</name>
<dbReference type="KEGG" id="gaw:V144x_01820"/>
<organism evidence="2 3">
    <name type="scientific">Gimesia aquarii</name>
    <dbReference type="NCBI Taxonomy" id="2527964"/>
    <lineage>
        <taxon>Bacteria</taxon>
        <taxon>Pseudomonadati</taxon>
        <taxon>Planctomycetota</taxon>
        <taxon>Planctomycetia</taxon>
        <taxon>Planctomycetales</taxon>
        <taxon>Planctomycetaceae</taxon>
        <taxon>Gimesia</taxon>
    </lineage>
</organism>
<gene>
    <name evidence="2" type="ORF">V144x_01820</name>
</gene>
<dbReference type="AlphaFoldDB" id="A0A517VP02"/>
<dbReference type="Proteomes" id="UP000318704">
    <property type="component" value="Chromosome"/>
</dbReference>
<dbReference type="EMBL" id="CP037920">
    <property type="protein sequence ID" value="QDT94751.1"/>
    <property type="molecule type" value="Genomic_DNA"/>
</dbReference>
<proteinExistence type="predicted"/>
<evidence type="ECO:0000313" key="3">
    <source>
        <dbReference type="Proteomes" id="UP000318704"/>
    </source>
</evidence>